<dbReference type="PROSITE" id="PS51257">
    <property type="entry name" value="PROKAR_LIPOPROTEIN"/>
    <property type="match status" value="1"/>
</dbReference>
<comment type="caution">
    <text evidence="3">The sequence shown here is derived from an EMBL/GenBank/DDBJ whole genome shotgun (WGS) entry which is preliminary data.</text>
</comment>
<organism evidence="3 4">
    <name type="scientific">Leucobacter chromiiresistens</name>
    <dbReference type="NCBI Taxonomy" id="1079994"/>
    <lineage>
        <taxon>Bacteria</taxon>
        <taxon>Bacillati</taxon>
        <taxon>Actinomycetota</taxon>
        <taxon>Actinomycetes</taxon>
        <taxon>Micrococcales</taxon>
        <taxon>Microbacteriaceae</taxon>
        <taxon>Leucobacter</taxon>
    </lineage>
</organism>
<dbReference type="SUPFAM" id="SSF53850">
    <property type="entry name" value="Periplasmic binding protein-like II"/>
    <property type="match status" value="1"/>
</dbReference>
<proteinExistence type="predicted"/>
<feature type="signal peptide" evidence="2">
    <location>
        <begin position="1"/>
        <end position="21"/>
    </location>
</feature>
<keyword evidence="1 2" id="KW-0732">Signal</keyword>
<dbReference type="GO" id="GO:0030976">
    <property type="term" value="F:thiamine pyrophosphate binding"/>
    <property type="evidence" value="ECO:0007669"/>
    <property type="project" value="TreeGrafter"/>
</dbReference>
<dbReference type="GO" id="GO:0030288">
    <property type="term" value="C:outer membrane-bounded periplasmic space"/>
    <property type="evidence" value="ECO:0007669"/>
    <property type="project" value="TreeGrafter"/>
</dbReference>
<dbReference type="Gene3D" id="3.40.190.10">
    <property type="entry name" value="Periplasmic binding protein-like II"/>
    <property type="match status" value="2"/>
</dbReference>
<name>A0A147EQV7_9MICO</name>
<evidence type="ECO:0000256" key="2">
    <source>
        <dbReference type="SAM" id="SignalP"/>
    </source>
</evidence>
<dbReference type="EMBL" id="LDRK01000012">
    <property type="protein sequence ID" value="KTR86945.1"/>
    <property type="molecule type" value="Genomic_DNA"/>
</dbReference>
<sequence length="355" mass="37834">MSKKTALGVSAVMISALALTACSGSGGGSGSSNPDAVEINVLGYAALFEDQYTAAVIDEFNASQDDIVVNFVPAQHSAEMLGKLRSESASPTVDLAIMDASVAHTGNQEGLFSKVSADEVPNIANVVELGQSADGFGPAVTFDNLVVLYNTAEVKDPPKGIEDLWDAPENSVSIPAPPDIQGHTLTILTANNLGDDYQESIEPAIEKLSELAPLVNTWEPVPDVYQPVISGTSQYGVGWNARAQYFADDSDGAMGVVQPDDGIGFQINTINLVEGSEKADAAREFMDYALSKEAQESFAEALFYAPVVSDAELPEEITDRVADSADPNIVDIDWIWLADERDAWTEQWRRNVIGG</sequence>
<dbReference type="AlphaFoldDB" id="A0A147EQV7"/>
<gene>
    <name evidence="3" type="ORF">NS354_02410</name>
</gene>
<accession>A0A147EQV7</accession>
<keyword evidence="4" id="KW-1185">Reference proteome</keyword>
<dbReference type="GO" id="GO:0015888">
    <property type="term" value="P:thiamine transport"/>
    <property type="evidence" value="ECO:0007669"/>
    <property type="project" value="TreeGrafter"/>
</dbReference>
<evidence type="ECO:0000313" key="4">
    <source>
        <dbReference type="Proteomes" id="UP000070810"/>
    </source>
</evidence>
<dbReference type="Pfam" id="PF13416">
    <property type="entry name" value="SBP_bac_8"/>
    <property type="match status" value="1"/>
</dbReference>
<dbReference type="PANTHER" id="PTHR30006">
    <property type="entry name" value="THIAMINE-BINDING PERIPLASMIC PROTEIN-RELATED"/>
    <property type="match status" value="1"/>
</dbReference>
<dbReference type="PATRIC" id="fig|1079994.3.peg.365"/>
<protein>
    <recommendedName>
        <fullName evidence="5">Spermidine/putrescine transport system substrate-binding protein</fullName>
    </recommendedName>
</protein>
<evidence type="ECO:0000313" key="3">
    <source>
        <dbReference type="EMBL" id="KTR86945.1"/>
    </source>
</evidence>
<reference evidence="3 4" key="1">
    <citation type="journal article" date="2016" name="Front. Microbiol.">
        <title>Genomic Resource of Rice Seed Associated Bacteria.</title>
        <authorList>
            <person name="Midha S."/>
            <person name="Bansal K."/>
            <person name="Sharma S."/>
            <person name="Kumar N."/>
            <person name="Patil P.P."/>
            <person name="Chaudhry V."/>
            <person name="Patil P.B."/>
        </authorList>
    </citation>
    <scope>NUCLEOTIDE SEQUENCE [LARGE SCALE GENOMIC DNA]</scope>
    <source>
        <strain evidence="3 4">NS354</strain>
    </source>
</reference>
<evidence type="ECO:0000256" key="1">
    <source>
        <dbReference type="ARBA" id="ARBA00022729"/>
    </source>
</evidence>
<dbReference type="InterPro" id="IPR006059">
    <property type="entry name" value="SBP"/>
</dbReference>
<dbReference type="GO" id="GO:0030975">
    <property type="term" value="F:thiamine binding"/>
    <property type="evidence" value="ECO:0007669"/>
    <property type="project" value="TreeGrafter"/>
</dbReference>
<feature type="chain" id="PRO_5039495969" description="Spermidine/putrescine transport system substrate-binding protein" evidence="2">
    <location>
        <begin position="22"/>
        <end position="355"/>
    </location>
</feature>
<evidence type="ECO:0008006" key="5">
    <source>
        <dbReference type="Google" id="ProtNLM"/>
    </source>
</evidence>
<dbReference type="Proteomes" id="UP000070810">
    <property type="component" value="Unassembled WGS sequence"/>
</dbReference>
<dbReference type="PANTHER" id="PTHR30006:SF2">
    <property type="entry name" value="ABC TRANSPORTER SUBSTRATE-BINDING PROTEIN"/>
    <property type="match status" value="1"/>
</dbReference>
<dbReference type="RefSeq" id="WP_058593022.1">
    <property type="nucleotide sequence ID" value="NZ_LDRK01000012.1"/>
</dbReference>